<evidence type="ECO:0000313" key="3">
    <source>
        <dbReference type="Proteomes" id="UP000717515"/>
    </source>
</evidence>
<comment type="caution">
    <text evidence="2">The sequence shown here is derived from an EMBL/GenBank/DDBJ whole genome shotgun (WGS) entry which is preliminary data.</text>
</comment>
<reference evidence="2" key="1">
    <citation type="submission" date="2021-07" db="EMBL/GenBank/DDBJ databases">
        <title>Draft genome of Mortierella alpina, strain LL118, isolated from an aspen leaf litter sample.</title>
        <authorList>
            <person name="Yang S."/>
            <person name="Vinatzer B.A."/>
        </authorList>
    </citation>
    <scope>NUCLEOTIDE SEQUENCE</scope>
    <source>
        <strain evidence="2">LL118</strain>
    </source>
</reference>
<name>A0A9P8CVL3_MORAP</name>
<feature type="region of interest" description="Disordered" evidence="1">
    <location>
        <begin position="1"/>
        <end position="25"/>
    </location>
</feature>
<dbReference type="EMBL" id="JAIFTL010000363">
    <property type="protein sequence ID" value="KAG9319869.1"/>
    <property type="molecule type" value="Genomic_DNA"/>
</dbReference>
<sequence>MKQTSRRHSTSMTARAQAPSPPTTLAVCCVPLDRTLPRLRSRS</sequence>
<organism evidence="2 3">
    <name type="scientific">Mortierella alpina</name>
    <name type="common">Oleaginous fungus</name>
    <name type="synonym">Mortierella renispora</name>
    <dbReference type="NCBI Taxonomy" id="64518"/>
    <lineage>
        <taxon>Eukaryota</taxon>
        <taxon>Fungi</taxon>
        <taxon>Fungi incertae sedis</taxon>
        <taxon>Mucoromycota</taxon>
        <taxon>Mortierellomycotina</taxon>
        <taxon>Mortierellomycetes</taxon>
        <taxon>Mortierellales</taxon>
        <taxon>Mortierellaceae</taxon>
        <taxon>Mortierella</taxon>
    </lineage>
</organism>
<proteinExistence type="predicted"/>
<evidence type="ECO:0000313" key="2">
    <source>
        <dbReference type="EMBL" id="KAG9319869.1"/>
    </source>
</evidence>
<evidence type="ECO:0000256" key="1">
    <source>
        <dbReference type="SAM" id="MobiDB-lite"/>
    </source>
</evidence>
<gene>
    <name evidence="2" type="ORF">KVV02_006942</name>
</gene>
<protein>
    <submittedName>
        <fullName evidence="2">Uncharacterized protein</fullName>
    </submittedName>
</protein>
<dbReference type="Proteomes" id="UP000717515">
    <property type="component" value="Unassembled WGS sequence"/>
</dbReference>
<accession>A0A9P8CVL3</accession>
<dbReference type="AlphaFoldDB" id="A0A9P8CVL3"/>